<dbReference type="RefSeq" id="WP_075059868.1">
    <property type="nucleotide sequence ID" value="NZ_BMNL01000002.1"/>
</dbReference>
<sequence length="176" mass="18681">MNNLIIVVIALVAVGGIVIAEAAAGNLAYITYTITSKFNPQPAITPANFNLGNLTAGSGGVITETATVMIPSNGSYVIFLRDKPIEDSFSSFNVTIKISSYTISLSEENDSTRIYLSKGTYSAVITISYTVSSDANNKTVINQPFLSIRPIRGTGNDEHNSTSTETSTANETDAEQ</sequence>
<keyword evidence="3" id="KW-1185">Reference proteome</keyword>
<comment type="caution">
    <text evidence="2">The sequence shown here is derived from an EMBL/GenBank/DDBJ whole genome shotgun (WGS) entry which is preliminary data.</text>
</comment>
<name>A0A830GV45_9CREN</name>
<dbReference type="Proteomes" id="UP000610960">
    <property type="component" value="Unassembled WGS sequence"/>
</dbReference>
<evidence type="ECO:0000313" key="3">
    <source>
        <dbReference type="Proteomes" id="UP000610960"/>
    </source>
</evidence>
<reference evidence="2" key="1">
    <citation type="journal article" date="2014" name="Int. J. Syst. Evol. Microbiol.">
        <title>Complete genome sequence of Corynebacterium casei LMG S-19264T (=DSM 44701T), isolated from a smear-ripened cheese.</title>
        <authorList>
            <consortium name="US DOE Joint Genome Institute (JGI-PGF)"/>
            <person name="Walter F."/>
            <person name="Albersmeier A."/>
            <person name="Kalinowski J."/>
            <person name="Ruckert C."/>
        </authorList>
    </citation>
    <scope>NUCLEOTIDE SEQUENCE</scope>
    <source>
        <strain evidence="2">JCM 10088</strain>
    </source>
</reference>
<reference evidence="2" key="2">
    <citation type="submission" date="2020-09" db="EMBL/GenBank/DDBJ databases">
        <authorList>
            <person name="Sun Q."/>
            <person name="Ohkuma M."/>
        </authorList>
    </citation>
    <scope>NUCLEOTIDE SEQUENCE</scope>
    <source>
        <strain evidence="2">JCM 10088</strain>
    </source>
</reference>
<gene>
    <name evidence="2" type="ORF">GCM10007981_07070</name>
</gene>
<accession>A0A830GV45</accession>
<evidence type="ECO:0000313" key="2">
    <source>
        <dbReference type="EMBL" id="GGP20152.1"/>
    </source>
</evidence>
<evidence type="ECO:0000256" key="1">
    <source>
        <dbReference type="SAM" id="MobiDB-lite"/>
    </source>
</evidence>
<feature type="compositionally biased region" description="Low complexity" evidence="1">
    <location>
        <begin position="161"/>
        <end position="176"/>
    </location>
</feature>
<feature type="region of interest" description="Disordered" evidence="1">
    <location>
        <begin position="149"/>
        <end position="176"/>
    </location>
</feature>
<proteinExistence type="predicted"/>
<dbReference type="AlphaFoldDB" id="A0A830GV45"/>
<protein>
    <submittedName>
        <fullName evidence="2">Uncharacterized protein</fullName>
    </submittedName>
</protein>
<dbReference type="EMBL" id="BMNL01000002">
    <property type="protein sequence ID" value="GGP20152.1"/>
    <property type="molecule type" value="Genomic_DNA"/>
</dbReference>
<organism evidence="2 3">
    <name type="scientific">Thermocladium modestius</name>
    <dbReference type="NCBI Taxonomy" id="62609"/>
    <lineage>
        <taxon>Archaea</taxon>
        <taxon>Thermoproteota</taxon>
        <taxon>Thermoprotei</taxon>
        <taxon>Thermoproteales</taxon>
        <taxon>Thermoproteaceae</taxon>
        <taxon>Thermocladium</taxon>
    </lineage>
</organism>